<evidence type="ECO:0000313" key="2">
    <source>
        <dbReference type="Proteomes" id="UP001054945"/>
    </source>
</evidence>
<sequence>MQMKAELDRRFIDVVAVQDTGVEGYQLGSRFVAGRTREDYNDGGFIRRASWRNCLRAQVRISSYANEGGTRSPIYSRHRSARHRCGRVSIGLEICCRKARDVYQVGYQAGWFLPDIKEEENNEIPTDAVSAIVRFKFAVTMNSPIRLRY</sequence>
<name>A0AAV4QJG5_CAEEX</name>
<organism evidence="1 2">
    <name type="scientific">Caerostris extrusa</name>
    <name type="common">Bark spider</name>
    <name type="synonym">Caerostris bankana</name>
    <dbReference type="NCBI Taxonomy" id="172846"/>
    <lineage>
        <taxon>Eukaryota</taxon>
        <taxon>Metazoa</taxon>
        <taxon>Ecdysozoa</taxon>
        <taxon>Arthropoda</taxon>
        <taxon>Chelicerata</taxon>
        <taxon>Arachnida</taxon>
        <taxon>Araneae</taxon>
        <taxon>Araneomorphae</taxon>
        <taxon>Entelegynae</taxon>
        <taxon>Araneoidea</taxon>
        <taxon>Araneidae</taxon>
        <taxon>Caerostris</taxon>
    </lineage>
</organism>
<reference evidence="1 2" key="1">
    <citation type="submission" date="2021-06" db="EMBL/GenBank/DDBJ databases">
        <title>Caerostris extrusa draft genome.</title>
        <authorList>
            <person name="Kono N."/>
            <person name="Arakawa K."/>
        </authorList>
    </citation>
    <scope>NUCLEOTIDE SEQUENCE [LARGE SCALE GENOMIC DNA]</scope>
</reference>
<evidence type="ECO:0000313" key="1">
    <source>
        <dbReference type="EMBL" id="GIY08180.1"/>
    </source>
</evidence>
<gene>
    <name evidence="1" type="ORF">CEXT_143531</name>
</gene>
<proteinExistence type="predicted"/>
<protein>
    <submittedName>
        <fullName evidence="1">Uncharacterized protein</fullName>
    </submittedName>
</protein>
<dbReference type="AlphaFoldDB" id="A0AAV4QJG5"/>
<comment type="caution">
    <text evidence="1">The sequence shown here is derived from an EMBL/GenBank/DDBJ whole genome shotgun (WGS) entry which is preliminary data.</text>
</comment>
<keyword evidence="2" id="KW-1185">Reference proteome</keyword>
<dbReference type="EMBL" id="BPLR01006210">
    <property type="protein sequence ID" value="GIY08180.1"/>
    <property type="molecule type" value="Genomic_DNA"/>
</dbReference>
<accession>A0AAV4QJG5</accession>
<dbReference type="Proteomes" id="UP001054945">
    <property type="component" value="Unassembled WGS sequence"/>
</dbReference>